<accession>S5AH38</accession>
<dbReference type="AlphaFoldDB" id="S5AH38"/>
<comment type="catalytic activity">
    <reaction evidence="2 4">
        <text>L-methionyl-[protein] + [thioredoxin]-disulfide + H2O = L-methionyl-(S)-S-oxide-[protein] + [thioredoxin]-dithiol</text>
        <dbReference type="Rhea" id="RHEA:14217"/>
        <dbReference type="Rhea" id="RHEA-COMP:10698"/>
        <dbReference type="Rhea" id="RHEA-COMP:10700"/>
        <dbReference type="Rhea" id="RHEA-COMP:12313"/>
        <dbReference type="Rhea" id="RHEA-COMP:12315"/>
        <dbReference type="ChEBI" id="CHEBI:15377"/>
        <dbReference type="ChEBI" id="CHEBI:16044"/>
        <dbReference type="ChEBI" id="CHEBI:29950"/>
        <dbReference type="ChEBI" id="CHEBI:44120"/>
        <dbReference type="ChEBI" id="CHEBI:50058"/>
        <dbReference type="EC" id="1.8.4.11"/>
    </reaction>
</comment>
<dbReference type="PATRIC" id="fig|1300253.3.peg.3679"/>
<dbReference type="Pfam" id="PF01625">
    <property type="entry name" value="PMSR"/>
    <property type="match status" value="1"/>
</dbReference>
<sequence length="198" mass="22625">MKAGRTHTTTIDYERFYYGKFTSRDFGGRCFWCIESAFNTVEGVEKAISGYAGGEKADPTYEEVCTGTTGHAEVVQVTFDADSISYREILEIFFALHNPTQLNRQGNDVGPQYRSAVFYHNAEQKAEAEKIIAEITEEEIWPDPVVTEIVEINNYYDAEDYHQDYFKNNPQNQYCSMVVAPKLAKFKKTFASRLRSDA</sequence>
<dbReference type="PANTHER" id="PTHR43774">
    <property type="entry name" value="PEPTIDE METHIONINE SULFOXIDE REDUCTASE"/>
    <property type="match status" value="1"/>
</dbReference>
<dbReference type="GO" id="GO:0033744">
    <property type="term" value="F:L-methionine:thioredoxin-disulfide S-oxidoreductase activity"/>
    <property type="evidence" value="ECO:0007669"/>
    <property type="project" value="RHEA"/>
</dbReference>
<comment type="catalytic activity">
    <reaction evidence="3 4">
        <text>[thioredoxin]-disulfide + L-methionine + H2O = L-methionine (S)-S-oxide + [thioredoxin]-dithiol</text>
        <dbReference type="Rhea" id="RHEA:19993"/>
        <dbReference type="Rhea" id="RHEA-COMP:10698"/>
        <dbReference type="Rhea" id="RHEA-COMP:10700"/>
        <dbReference type="ChEBI" id="CHEBI:15377"/>
        <dbReference type="ChEBI" id="CHEBI:29950"/>
        <dbReference type="ChEBI" id="CHEBI:50058"/>
        <dbReference type="ChEBI" id="CHEBI:57844"/>
        <dbReference type="ChEBI" id="CHEBI:58772"/>
        <dbReference type="EC" id="1.8.4.11"/>
    </reaction>
</comment>
<evidence type="ECO:0000256" key="1">
    <source>
        <dbReference type="ARBA" id="ARBA00023002"/>
    </source>
</evidence>
<reference evidence="6 7" key="1">
    <citation type="journal article" date="2013" name="Genome Biol. Evol.">
        <title>Genomic Diversity of "Deep Ecotype" Alteromonas macleodii Isolates: Evidence for Pan-Mediterranean Clonal Frames.</title>
        <authorList>
            <person name="Lopez-Perez M."/>
            <person name="Gonzaga A."/>
            <person name="Rodriguez-Valera F."/>
        </authorList>
    </citation>
    <scope>NUCLEOTIDE SEQUENCE [LARGE SCALE GENOMIC DNA]</scope>
    <source>
        <strain evidence="7">'English Channel 615'</strain>
    </source>
</reference>
<comment type="function">
    <text evidence="4">Has an important function as a repair enzyme for proteins that have been inactivated by oxidation. Catalyzes the reversible oxidation-reduction of methionine sulfoxide in proteins to methionine.</text>
</comment>
<evidence type="ECO:0000259" key="5">
    <source>
        <dbReference type="Pfam" id="PF01625"/>
    </source>
</evidence>
<organism evidence="6 7">
    <name type="scientific">Alteromonas mediterranea 615</name>
    <dbReference type="NCBI Taxonomy" id="1300253"/>
    <lineage>
        <taxon>Bacteria</taxon>
        <taxon>Pseudomonadati</taxon>
        <taxon>Pseudomonadota</taxon>
        <taxon>Gammaproteobacteria</taxon>
        <taxon>Alteromonadales</taxon>
        <taxon>Alteromonadaceae</taxon>
        <taxon>Alteromonas/Salinimonas group</taxon>
        <taxon>Alteromonas</taxon>
    </lineage>
</organism>
<keyword evidence="1 4" id="KW-0560">Oxidoreductase</keyword>
<comment type="similarity">
    <text evidence="4">Belongs to the MsrA Met sulfoxide reductase family.</text>
</comment>
<evidence type="ECO:0000256" key="4">
    <source>
        <dbReference type="HAMAP-Rule" id="MF_01401"/>
    </source>
</evidence>
<dbReference type="InterPro" id="IPR036509">
    <property type="entry name" value="Met_Sox_Rdtase_MsrA_sf"/>
</dbReference>
<feature type="domain" description="Peptide methionine sulphoxide reductase MsrA" evidence="5">
    <location>
        <begin position="26"/>
        <end position="175"/>
    </location>
</feature>
<protein>
    <recommendedName>
        <fullName evidence="4">Peptide methionine sulfoxide reductase MsrA</fullName>
        <shortName evidence="4">Protein-methionine-S-oxide reductase</shortName>
        <ecNumber evidence="4">1.8.4.11</ecNumber>
    </recommendedName>
    <alternativeName>
        <fullName evidence="4">Peptide-methionine (S)-S-oxide reductase</fullName>
        <shortName evidence="4">Peptide Met(O) reductase</shortName>
    </alternativeName>
</protein>
<dbReference type="GO" id="GO:0008113">
    <property type="term" value="F:peptide-methionine (S)-S-oxide reductase activity"/>
    <property type="evidence" value="ECO:0007669"/>
    <property type="project" value="UniProtKB-UniRule"/>
</dbReference>
<dbReference type="Gene3D" id="3.30.1060.10">
    <property type="entry name" value="Peptide methionine sulphoxide reductase MsrA"/>
    <property type="match status" value="1"/>
</dbReference>
<evidence type="ECO:0000256" key="3">
    <source>
        <dbReference type="ARBA" id="ARBA00048782"/>
    </source>
</evidence>
<proteinExistence type="inferred from homology"/>
<evidence type="ECO:0000313" key="6">
    <source>
        <dbReference type="EMBL" id="AGP79170.1"/>
    </source>
</evidence>
<dbReference type="HOGENOM" id="CLU_031040_10_0_6"/>
<gene>
    <name evidence="4" type="primary">msrA</name>
    <name evidence="6" type="ORF">I633_17550</name>
</gene>
<dbReference type="EMBL" id="CP004846">
    <property type="protein sequence ID" value="AGP79170.1"/>
    <property type="molecule type" value="Genomic_DNA"/>
</dbReference>
<evidence type="ECO:0000313" key="7">
    <source>
        <dbReference type="Proteomes" id="UP000014909"/>
    </source>
</evidence>
<evidence type="ECO:0000256" key="2">
    <source>
        <dbReference type="ARBA" id="ARBA00047806"/>
    </source>
</evidence>
<dbReference type="NCBIfam" id="TIGR00401">
    <property type="entry name" value="msrA"/>
    <property type="match status" value="1"/>
</dbReference>
<dbReference type="SUPFAM" id="SSF55068">
    <property type="entry name" value="Peptide methionine sulfoxide reductase"/>
    <property type="match status" value="1"/>
</dbReference>
<dbReference type="KEGG" id="amh:I633_17550"/>
<dbReference type="EC" id="1.8.4.11" evidence="4"/>
<dbReference type="InterPro" id="IPR002569">
    <property type="entry name" value="Met_Sox_Rdtase_MsrA_dom"/>
</dbReference>
<feature type="active site" evidence="4">
    <location>
        <position position="30"/>
    </location>
</feature>
<dbReference type="HAMAP" id="MF_01401">
    <property type="entry name" value="MsrA"/>
    <property type="match status" value="1"/>
</dbReference>
<name>S5AH38_9ALTE</name>
<dbReference type="Proteomes" id="UP000014909">
    <property type="component" value="Chromosome"/>
</dbReference>
<dbReference type="PANTHER" id="PTHR43774:SF1">
    <property type="entry name" value="PEPTIDE METHIONINE SULFOXIDE REDUCTASE MSRA 2"/>
    <property type="match status" value="1"/>
</dbReference>